<organism evidence="1 2">
    <name type="scientific">Cochliobolus heterostrophus (strain C5 / ATCC 48332 / race O)</name>
    <name type="common">Southern corn leaf blight fungus</name>
    <name type="synonym">Bipolaris maydis</name>
    <dbReference type="NCBI Taxonomy" id="701091"/>
    <lineage>
        <taxon>Eukaryota</taxon>
        <taxon>Fungi</taxon>
        <taxon>Dikarya</taxon>
        <taxon>Ascomycota</taxon>
        <taxon>Pezizomycotina</taxon>
        <taxon>Dothideomycetes</taxon>
        <taxon>Pleosporomycetidae</taxon>
        <taxon>Pleosporales</taxon>
        <taxon>Pleosporineae</taxon>
        <taxon>Pleosporaceae</taxon>
        <taxon>Bipolaris</taxon>
    </lineage>
</organism>
<accession>M2U8F5</accession>
<dbReference type="EMBL" id="KB445571">
    <property type="protein sequence ID" value="EMD94824.1"/>
    <property type="molecule type" value="Genomic_DNA"/>
</dbReference>
<name>M2U8F5_COCH5</name>
<gene>
    <name evidence="1" type="ORF">COCHEDRAFT_1090922</name>
</gene>
<keyword evidence="2" id="KW-1185">Reference proteome</keyword>
<dbReference type="HOGENOM" id="CLU_1440919_0_0_1"/>
<sequence length="188" mass="20612">MVCLPFSRSALYTGRCSTHAHHGPSPPPIAITAFDTVGRVRQLNKSCRTNVTIHQCISLYLPVPLIHTLARSTDTSPCSSSLLSRVAWATVAPDRCQNLEREPKRAAAMALLGDTLGQMRLVRPPIQTRRAAKCLLHSPRVHQRMALLHAGPGSALHCHCHCQGLSLKHVVRRPAHHRLPAAPPLAHF</sequence>
<proteinExistence type="predicted"/>
<reference evidence="1 2" key="1">
    <citation type="journal article" date="2012" name="PLoS Pathog.">
        <title>Diverse lifestyles and strategies of plant pathogenesis encoded in the genomes of eighteen Dothideomycetes fungi.</title>
        <authorList>
            <person name="Ohm R.A."/>
            <person name="Feau N."/>
            <person name="Henrissat B."/>
            <person name="Schoch C.L."/>
            <person name="Horwitz B.A."/>
            <person name="Barry K.W."/>
            <person name="Condon B.J."/>
            <person name="Copeland A.C."/>
            <person name="Dhillon B."/>
            <person name="Glaser F."/>
            <person name="Hesse C.N."/>
            <person name="Kosti I."/>
            <person name="LaButti K."/>
            <person name="Lindquist E.A."/>
            <person name="Lucas S."/>
            <person name="Salamov A.A."/>
            <person name="Bradshaw R.E."/>
            <person name="Ciuffetti L."/>
            <person name="Hamelin R.C."/>
            <person name="Kema G.H.J."/>
            <person name="Lawrence C."/>
            <person name="Scott J.A."/>
            <person name="Spatafora J.W."/>
            <person name="Turgeon B.G."/>
            <person name="de Wit P.J.G.M."/>
            <person name="Zhong S."/>
            <person name="Goodwin S.B."/>
            <person name="Grigoriev I.V."/>
        </authorList>
    </citation>
    <scope>NUCLEOTIDE SEQUENCE [LARGE SCALE GENOMIC DNA]</scope>
    <source>
        <strain evidence="2">C5 / ATCC 48332 / race O</strain>
    </source>
</reference>
<evidence type="ECO:0000313" key="2">
    <source>
        <dbReference type="Proteomes" id="UP000016936"/>
    </source>
</evidence>
<dbReference type="OrthoDB" id="10472340at2759"/>
<dbReference type="AlphaFoldDB" id="M2U8F5"/>
<reference evidence="2" key="2">
    <citation type="journal article" date="2013" name="PLoS Genet.">
        <title>Comparative genome structure, secondary metabolite, and effector coding capacity across Cochliobolus pathogens.</title>
        <authorList>
            <person name="Condon B.J."/>
            <person name="Leng Y."/>
            <person name="Wu D."/>
            <person name="Bushley K.E."/>
            <person name="Ohm R.A."/>
            <person name="Otillar R."/>
            <person name="Martin J."/>
            <person name="Schackwitz W."/>
            <person name="Grimwood J."/>
            <person name="MohdZainudin N."/>
            <person name="Xue C."/>
            <person name="Wang R."/>
            <person name="Manning V.A."/>
            <person name="Dhillon B."/>
            <person name="Tu Z.J."/>
            <person name="Steffenson B.J."/>
            <person name="Salamov A."/>
            <person name="Sun H."/>
            <person name="Lowry S."/>
            <person name="LaButti K."/>
            <person name="Han J."/>
            <person name="Copeland A."/>
            <person name="Lindquist E."/>
            <person name="Barry K."/>
            <person name="Schmutz J."/>
            <person name="Baker S.E."/>
            <person name="Ciuffetti L.M."/>
            <person name="Grigoriev I.V."/>
            <person name="Zhong S."/>
            <person name="Turgeon B.G."/>
        </authorList>
    </citation>
    <scope>NUCLEOTIDE SEQUENCE [LARGE SCALE GENOMIC DNA]</scope>
    <source>
        <strain evidence="2">C5 / ATCC 48332 / race O</strain>
    </source>
</reference>
<protein>
    <submittedName>
        <fullName evidence="1">Uncharacterized protein</fullName>
    </submittedName>
</protein>
<evidence type="ECO:0000313" key="1">
    <source>
        <dbReference type="EMBL" id="EMD94824.1"/>
    </source>
</evidence>
<dbReference type="Proteomes" id="UP000016936">
    <property type="component" value="Unassembled WGS sequence"/>
</dbReference>